<dbReference type="AlphaFoldDB" id="A0A0V7ZHL2"/>
<name>A0A0V7ZHL2_9CYAN</name>
<reference evidence="1 3" key="1">
    <citation type="journal article" date="2015" name="Genome Announc.">
        <title>Draft Genome of the Euendolithic (true boring) Cyanobacterium Mastigocoleus testarum strain BC008.</title>
        <authorList>
            <person name="Guida B.S."/>
            <person name="Garcia-Pichel F."/>
        </authorList>
    </citation>
    <scope>NUCLEOTIDE SEQUENCE [LARGE SCALE GENOMIC DNA]</scope>
    <source>
        <strain evidence="1 3">BC008</strain>
    </source>
</reference>
<accession>A0A0V7ZHL2</accession>
<evidence type="ECO:0000313" key="3">
    <source>
        <dbReference type="Proteomes" id="UP000053372"/>
    </source>
</evidence>
<gene>
    <name evidence="1" type="ORF">BC008_40310</name>
    <name evidence="2" type="ORF">BC008_41285</name>
</gene>
<dbReference type="RefSeq" id="WP_027844966.1">
    <property type="nucleotide sequence ID" value="NZ_LMTZ01000118.1"/>
</dbReference>
<sequence>MAEAGQINAEELAEVIKELETYRERLVNETLAAAQKAKMSKSHTMTQLEPQLAEIDAKLQEWRELHTSLTSSK</sequence>
<evidence type="ECO:0000313" key="2">
    <source>
        <dbReference type="EMBL" id="KST64751.1"/>
    </source>
</evidence>
<protein>
    <submittedName>
        <fullName evidence="1">Uncharacterized protein</fullName>
    </submittedName>
</protein>
<organism evidence="1 3">
    <name type="scientific">Mastigocoleus testarum BC008</name>
    <dbReference type="NCBI Taxonomy" id="371196"/>
    <lineage>
        <taxon>Bacteria</taxon>
        <taxon>Bacillati</taxon>
        <taxon>Cyanobacteriota</taxon>
        <taxon>Cyanophyceae</taxon>
        <taxon>Nostocales</taxon>
        <taxon>Hapalosiphonaceae</taxon>
        <taxon>Mastigocoleus</taxon>
    </lineage>
</organism>
<dbReference type="EMBL" id="LMTZ01000129">
    <property type="protein sequence ID" value="KST64041.1"/>
    <property type="molecule type" value="Genomic_DNA"/>
</dbReference>
<evidence type="ECO:0000313" key="1">
    <source>
        <dbReference type="EMBL" id="KST64041.1"/>
    </source>
</evidence>
<dbReference type="EMBL" id="LMTZ01000118">
    <property type="protein sequence ID" value="KST64751.1"/>
    <property type="molecule type" value="Genomic_DNA"/>
</dbReference>
<proteinExistence type="predicted"/>
<comment type="caution">
    <text evidence="1">The sequence shown here is derived from an EMBL/GenBank/DDBJ whole genome shotgun (WGS) entry which is preliminary data.</text>
</comment>
<dbReference type="Proteomes" id="UP000053372">
    <property type="component" value="Unassembled WGS sequence"/>
</dbReference>
<keyword evidence="3" id="KW-1185">Reference proteome</keyword>
<dbReference type="OrthoDB" id="573886at2"/>